<dbReference type="KEGG" id="cvc:BKX93_22935"/>
<dbReference type="Proteomes" id="UP000178776">
    <property type="component" value="Chromosome"/>
</dbReference>
<accession>A0A1D9LMZ0</accession>
<dbReference type="GeneID" id="68844054"/>
<gene>
    <name evidence="1" type="ORF">BKX93_22935</name>
</gene>
<evidence type="ECO:0000313" key="1">
    <source>
        <dbReference type="EMBL" id="AOZ52584.1"/>
    </source>
</evidence>
<dbReference type="EMBL" id="CP017707">
    <property type="protein sequence ID" value="AOZ52584.1"/>
    <property type="molecule type" value="Genomic_DNA"/>
</dbReference>
<evidence type="ECO:0000313" key="2">
    <source>
        <dbReference type="Proteomes" id="UP000178776"/>
    </source>
</evidence>
<dbReference type="STRING" id="1108595.BKX93_22935"/>
<dbReference type="RefSeq" id="WP_046167955.1">
    <property type="nucleotide sequence ID" value="NZ_CP017707.1"/>
</dbReference>
<reference evidence="1 2" key="1">
    <citation type="submission" date="2016-10" db="EMBL/GenBank/DDBJ databases">
        <title>Chromobacterium muskegensis sp. nov., an insecticidal bacterium isolated from Sphagnum bogs.</title>
        <authorList>
            <person name="Sparks M.E."/>
            <person name="Blackburn M.B."/>
            <person name="Gundersen-Rindal D.E."/>
            <person name="Mitchell A."/>
            <person name="Farrar R."/>
            <person name="Kuhar D."/>
        </authorList>
    </citation>
    <scope>NUCLEOTIDE SEQUENCE [LARGE SCALE GENOMIC DNA]</scope>
    <source>
        <strain evidence="1 2">21-1</strain>
    </source>
</reference>
<name>A0A1D9LMZ0_9NEIS</name>
<protein>
    <submittedName>
        <fullName evidence="1">Uncharacterized protein</fullName>
    </submittedName>
</protein>
<sequence length="126" mass="13137">MEEQGFPRRVPADALSAAEAGRLGLNAPLPPEASDEEEDARWACQPFLKLAIERLCIMLLLAEDHEVAFSPLGGDGLAAIRAMAASAADPVFAQAAADYLGGLATLASMMGRGEAGLHQSISGLYL</sequence>
<organism evidence="1 2">
    <name type="scientific">Chromobacterium vaccinii</name>
    <dbReference type="NCBI Taxonomy" id="1108595"/>
    <lineage>
        <taxon>Bacteria</taxon>
        <taxon>Pseudomonadati</taxon>
        <taxon>Pseudomonadota</taxon>
        <taxon>Betaproteobacteria</taxon>
        <taxon>Neisseriales</taxon>
        <taxon>Chromobacteriaceae</taxon>
        <taxon>Chromobacterium</taxon>
    </lineage>
</organism>
<proteinExistence type="predicted"/>
<dbReference type="AlphaFoldDB" id="A0A1D9LMZ0"/>